<feature type="domain" description="EamA" evidence="2">
    <location>
        <begin position="18"/>
        <end position="152"/>
    </location>
</feature>
<feature type="transmembrane region" description="Helical" evidence="1">
    <location>
        <begin position="108"/>
        <end position="127"/>
    </location>
</feature>
<name>A0A285J0M6_9RHOB</name>
<protein>
    <submittedName>
        <fullName evidence="3">S-adenosylmethionine uptake transporter</fullName>
    </submittedName>
</protein>
<dbReference type="GO" id="GO:0016020">
    <property type="term" value="C:membrane"/>
    <property type="evidence" value="ECO:0007669"/>
    <property type="project" value="InterPro"/>
</dbReference>
<accession>A0A285J0M6</accession>
<keyword evidence="1" id="KW-0472">Membrane</keyword>
<gene>
    <name evidence="3" type="ORF">SAMN06297129_2619</name>
</gene>
<feature type="transmembrane region" description="Helical" evidence="1">
    <location>
        <begin position="222"/>
        <end position="239"/>
    </location>
</feature>
<evidence type="ECO:0000259" key="2">
    <source>
        <dbReference type="Pfam" id="PF00892"/>
    </source>
</evidence>
<dbReference type="PANTHER" id="PTHR22911">
    <property type="entry name" value="ACYL-MALONYL CONDENSING ENZYME-RELATED"/>
    <property type="match status" value="1"/>
</dbReference>
<feature type="transmembrane region" description="Helical" evidence="1">
    <location>
        <begin position="134"/>
        <end position="153"/>
    </location>
</feature>
<feature type="transmembrane region" description="Helical" evidence="1">
    <location>
        <begin position="276"/>
        <end position="294"/>
    </location>
</feature>
<dbReference type="SUPFAM" id="SSF103481">
    <property type="entry name" value="Multidrug resistance efflux transporter EmrE"/>
    <property type="match status" value="2"/>
</dbReference>
<dbReference type="OrthoDB" id="7818056at2"/>
<feature type="transmembrane region" description="Helical" evidence="1">
    <location>
        <begin position="85"/>
        <end position="102"/>
    </location>
</feature>
<evidence type="ECO:0000256" key="1">
    <source>
        <dbReference type="SAM" id="Phobius"/>
    </source>
</evidence>
<feature type="transmembrane region" description="Helical" evidence="1">
    <location>
        <begin position="191"/>
        <end position="210"/>
    </location>
</feature>
<feature type="transmembrane region" description="Helical" evidence="1">
    <location>
        <begin position="159"/>
        <end position="179"/>
    </location>
</feature>
<keyword evidence="1" id="KW-1133">Transmembrane helix</keyword>
<sequence length="330" mass="35323">MAQAKRAQHKLAIKATLAGVVLVLLYTALISSADAITKFVSGNFAAPQLYVLSGTLVASFCLGAEWLKNGSGVMDAVRTTRPWDMAVRAMATVVASVCYFYAFKLLEFAEVFVFIGLMPIFAGLMTGPILREKVSLAVWFALGAGFVGVVCLFPDGVHAISLGHLIAFGATASGTLSMVMARRIGQFESNALAQVFWPNVVLAAVMAVALPFVYRPMALHDLAWIAAYAAFLFFARWVLVIALRLLAAYVVTPLMNLQFVWMVIIGALIFGETTSANVFLGSAIVIGSGLYLIYDQLALGGVVRSRAARSRAFEPVPAMARADKPATPAE</sequence>
<organism evidence="3 4">
    <name type="scientific">Pseudooceanicola antarcticus</name>
    <dbReference type="NCBI Taxonomy" id="1247613"/>
    <lineage>
        <taxon>Bacteria</taxon>
        <taxon>Pseudomonadati</taxon>
        <taxon>Pseudomonadota</taxon>
        <taxon>Alphaproteobacteria</taxon>
        <taxon>Rhodobacterales</taxon>
        <taxon>Paracoccaceae</taxon>
        <taxon>Pseudooceanicola</taxon>
    </lineage>
</organism>
<dbReference type="Pfam" id="PF00892">
    <property type="entry name" value="EamA"/>
    <property type="match status" value="1"/>
</dbReference>
<evidence type="ECO:0000313" key="4">
    <source>
        <dbReference type="Proteomes" id="UP000231655"/>
    </source>
</evidence>
<dbReference type="InterPro" id="IPR037185">
    <property type="entry name" value="EmrE-like"/>
</dbReference>
<proteinExistence type="predicted"/>
<dbReference type="PANTHER" id="PTHR22911:SF135">
    <property type="entry name" value="BLR4310 PROTEIN"/>
    <property type="match status" value="1"/>
</dbReference>
<feature type="transmembrane region" description="Helical" evidence="1">
    <location>
        <begin position="246"/>
        <end position="270"/>
    </location>
</feature>
<dbReference type="Proteomes" id="UP000231655">
    <property type="component" value="Unassembled WGS sequence"/>
</dbReference>
<evidence type="ECO:0000313" key="3">
    <source>
        <dbReference type="EMBL" id="SNY53752.1"/>
    </source>
</evidence>
<feature type="transmembrane region" description="Helical" evidence="1">
    <location>
        <begin position="45"/>
        <end position="64"/>
    </location>
</feature>
<keyword evidence="1" id="KW-0812">Transmembrane</keyword>
<dbReference type="EMBL" id="OBEA01000005">
    <property type="protein sequence ID" value="SNY53752.1"/>
    <property type="molecule type" value="Genomic_DNA"/>
</dbReference>
<dbReference type="AlphaFoldDB" id="A0A285J0M6"/>
<dbReference type="InterPro" id="IPR000620">
    <property type="entry name" value="EamA_dom"/>
</dbReference>
<reference evidence="3 4" key="1">
    <citation type="submission" date="2017-09" db="EMBL/GenBank/DDBJ databases">
        <authorList>
            <person name="Ehlers B."/>
            <person name="Leendertz F.H."/>
        </authorList>
    </citation>
    <scope>NUCLEOTIDE SEQUENCE [LARGE SCALE GENOMIC DNA]</scope>
    <source>
        <strain evidence="3 4">CGMCC 1.12662</strain>
    </source>
</reference>